<feature type="transmembrane region" description="Helical" evidence="1">
    <location>
        <begin position="96"/>
        <end position="117"/>
    </location>
</feature>
<dbReference type="EMBL" id="JAHRGL010000040">
    <property type="protein sequence ID" value="MBV2133983.1"/>
    <property type="molecule type" value="Genomic_DNA"/>
</dbReference>
<comment type="caution">
    <text evidence="2">The sequence shown here is derived from an EMBL/GenBank/DDBJ whole genome shotgun (WGS) entry which is preliminary data.</text>
</comment>
<feature type="transmembrane region" description="Helical" evidence="1">
    <location>
        <begin position="12"/>
        <end position="30"/>
    </location>
</feature>
<protein>
    <recommendedName>
        <fullName evidence="4">Transmembrane protein</fullName>
    </recommendedName>
</protein>
<evidence type="ECO:0008006" key="4">
    <source>
        <dbReference type="Google" id="ProtNLM"/>
    </source>
</evidence>
<keyword evidence="3" id="KW-1185">Reference proteome</keyword>
<feature type="transmembrane region" description="Helical" evidence="1">
    <location>
        <begin position="36"/>
        <end position="56"/>
    </location>
</feature>
<keyword evidence="1" id="KW-0472">Membrane</keyword>
<evidence type="ECO:0000313" key="2">
    <source>
        <dbReference type="EMBL" id="MBV2133983.1"/>
    </source>
</evidence>
<reference evidence="2 3" key="1">
    <citation type="submission" date="2021-06" db="EMBL/GenBank/DDBJ databases">
        <title>Differences between aerobic and microaerobic xylene degrading microbial communities.</title>
        <authorList>
            <person name="Banerjee S."/>
            <person name="Tancsics A."/>
        </authorList>
    </citation>
    <scope>NUCLEOTIDE SEQUENCE [LARGE SCALE GENOMIC DNA]</scope>
    <source>
        <strain evidence="2 3">MAP12</strain>
    </source>
</reference>
<dbReference type="PROSITE" id="PS51257">
    <property type="entry name" value="PROKAR_LIPOPROTEIN"/>
    <property type="match status" value="1"/>
</dbReference>
<keyword evidence="1" id="KW-0812">Transmembrane</keyword>
<accession>A0ABS6MYV3</accession>
<gene>
    <name evidence="2" type="ORF">KRX52_14475</name>
</gene>
<dbReference type="RefSeq" id="WP_217682419.1">
    <property type="nucleotide sequence ID" value="NZ_JAHRGL010000040.1"/>
</dbReference>
<name>A0ABS6MYV3_9GAMM</name>
<keyword evidence="1" id="KW-1133">Transmembrane helix</keyword>
<organism evidence="2 3">
    <name type="scientific">Geopseudomonas aromaticivorans</name>
    <dbReference type="NCBI Taxonomy" id="2849492"/>
    <lineage>
        <taxon>Bacteria</taxon>
        <taxon>Pseudomonadati</taxon>
        <taxon>Pseudomonadota</taxon>
        <taxon>Gammaproteobacteria</taxon>
        <taxon>Pseudomonadales</taxon>
        <taxon>Pseudomonadaceae</taxon>
        <taxon>Geopseudomonas</taxon>
    </lineage>
</organism>
<proteinExistence type="predicted"/>
<feature type="transmembrane region" description="Helical" evidence="1">
    <location>
        <begin position="68"/>
        <end position="90"/>
    </location>
</feature>
<evidence type="ECO:0000256" key="1">
    <source>
        <dbReference type="SAM" id="Phobius"/>
    </source>
</evidence>
<dbReference type="Proteomes" id="UP000813068">
    <property type="component" value="Unassembled WGS sequence"/>
</dbReference>
<evidence type="ECO:0000313" key="3">
    <source>
        <dbReference type="Proteomes" id="UP000813068"/>
    </source>
</evidence>
<sequence>MSTASPRLGHYALGGIAACILLNLPVRTLLKVGGPFATLLVAALVAFSLALVFRWRTGRRPYPVERRVLVGLYALGLGLLYAGLLALMYIKEEPGLPGQLLFAAHYLAYPLLAWIALAPERDAS</sequence>